<dbReference type="Gene3D" id="1.20.1250.20">
    <property type="entry name" value="MFS general substrate transporter like domains"/>
    <property type="match status" value="2"/>
</dbReference>
<protein>
    <submittedName>
        <fullName evidence="8">Predicted arabinose efflux permease, MFS family</fullName>
    </submittedName>
</protein>
<evidence type="ECO:0000259" key="7">
    <source>
        <dbReference type="PROSITE" id="PS50850"/>
    </source>
</evidence>
<evidence type="ECO:0000256" key="3">
    <source>
        <dbReference type="ARBA" id="ARBA00022692"/>
    </source>
</evidence>
<dbReference type="SUPFAM" id="SSF103473">
    <property type="entry name" value="MFS general substrate transporter"/>
    <property type="match status" value="1"/>
</dbReference>
<feature type="transmembrane region" description="Helical" evidence="6">
    <location>
        <begin position="337"/>
        <end position="359"/>
    </location>
</feature>
<feature type="transmembrane region" description="Helical" evidence="6">
    <location>
        <begin position="102"/>
        <end position="124"/>
    </location>
</feature>
<dbReference type="InterPro" id="IPR011701">
    <property type="entry name" value="MFS"/>
</dbReference>
<dbReference type="PANTHER" id="PTHR23513:SF11">
    <property type="entry name" value="STAPHYLOFERRIN A TRANSPORTER"/>
    <property type="match status" value="1"/>
</dbReference>
<feature type="transmembrane region" description="Helical" evidence="6">
    <location>
        <begin position="44"/>
        <end position="65"/>
    </location>
</feature>
<gene>
    <name evidence="8" type="ORF">SAMN04489716_6472</name>
</gene>
<reference evidence="8 9" key="1">
    <citation type="submission" date="2016-10" db="EMBL/GenBank/DDBJ databases">
        <authorList>
            <person name="de Groot N.N."/>
        </authorList>
    </citation>
    <scope>NUCLEOTIDE SEQUENCE [LARGE SCALE GENOMIC DNA]</scope>
    <source>
        <strain evidence="8 9">DSM 43941</strain>
    </source>
</reference>
<feature type="transmembrane region" description="Helical" evidence="6">
    <location>
        <begin position="246"/>
        <end position="265"/>
    </location>
</feature>
<proteinExistence type="predicted"/>
<feature type="transmembrane region" description="Helical" evidence="6">
    <location>
        <begin position="303"/>
        <end position="325"/>
    </location>
</feature>
<feature type="transmembrane region" description="Helical" evidence="6">
    <location>
        <begin position="12"/>
        <end position="38"/>
    </location>
</feature>
<evidence type="ECO:0000313" key="8">
    <source>
        <dbReference type="EMBL" id="SDT72699.1"/>
    </source>
</evidence>
<feature type="transmembrane region" description="Helical" evidence="6">
    <location>
        <begin position="166"/>
        <end position="185"/>
    </location>
</feature>
<dbReference type="GO" id="GO:0022857">
    <property type="term" value="F:transmembrane transporter activity"/>
    <property type="evidence" value="ECO:0007669"/>
    <property type="project" value="InterPro"/>
</dbReference>
<dbReference type="STRING" id="113562.SAMN04489716_6472"/>
<evidence type="ECO:0000313" key="9">
    <source>
        <dbReference type="Proteomes" id="UP000198688"/>
    </source>
</evidence>
<accession>A0A1H2CQS8</accession>
<dbReference type="InterPro" id="IPR036259">
    <property type="entry name" value="MFS_trans_sf"/>
</dbReference>
<name>A0A1H2CQS8_9ACTN</name>
<dbReference type="EMBL" id="LT629758">
    <property type="protein sequence ID" value="SDT72699.1"/>
    <property type="molecule type" value="Genomic_DNA"/>
</dbReference>
<dbReference type="CDD" id="cd06173">
    <property type="entry name" value="MFS_MefA_like"/>
    <property type="match status" value="1"/>
</dbReference>
<feature type="transmembrane region" description="Helical" evidence="6">
    <location>
        <begin position="211"/>
        <end position="234"/>
    </location>
</feature>
<dbReference type="Pfam" id="PF07690">
    <property type="entry name" value="MFS_1"/>
    <property type="match status" value="2"/>
</dbReference>
<keyword evidence="4 6" id="KW-1133">Transmembrane helix</keyword>
<feature type="transmembrane region" description="Helical" evidence="6">
    <location>
        <begin position="365"/>
        <end position="386"/>
    </location>
</feature>
<dbReference type="RefSeq" id="WP_092549640.1">
    <property type="nucleotide sequence ID" value="NZ_BOMJ01000012.1"/>
</dbReference>
<dbReference type="PROSITE" id="PS50850">
    <property type="entry name" value="MFS"/>
    <property type="match status" value="1"/>
</dbReference>
<dbReference type="InterPro" id="IPR020846">
    <property type="entry name" value="MFS_dom"/>
</dbReference>
<evidence type="ECO:0000256" key="4">
    <source>
        <dbReference type="ARBA" id="ARBA00022989"/>
    </source>
</evidence>
<dbReference type="OrthoDB" id="5178159at2"/>
<dbReference type="AlphaFoldDB" id="A0A1H2CQS8"/>
<organism evidence="8 9">
    <name type="scientific">Actinoplanes derwentensis</name>
    <dbReference type="NCBI Taxonomy" id="113562"/>
    <lineage>
        <taxon>Bacteria</taxon>
        <taxon>Bacillati</taxon>
        <taxon>Actinomycetota</taxon>
        <taxon>Actinomycetes</taxon>
        <taxon>Micromonosporales</taxon>
        <taxon>Micromonosporaceae</taxon>
        <taxon>Actinoplanes</taxon>
    </lineage>
</organism>
<keyword evidence="2" id="KW-1003">Cell membrane</keyword>
<evidence type="ECO:0000256" key="2">
    <source>
        <dbReference type="ARBA" id="ARBA00022475"/>
    </source>
</evidence>
<sequence>MSFTSAGSRWADVYLVAAGRGISICGELLAATTLALVLQSAGHGGFAVAGLLLAATLPIALLAPFSGRLADRADSRTLLVVIGVAQAAICAVLAFATHPVLIVALVAALAAGLSITQPTLAALVPRMVRPADFPKASGIVQSAGQIGMLAAPALAGVLIGQTGQRGPLLIGAVSYLSLVAIGLLLRTRRHGATEKDQQAAAPFRLWDDRTLTVMTIAVASVVAGVSAINVFDIFFVRETLGASTTVYGLVSASWSAGMLLGSPLGSRIPEHRRTVGTVLALLGAACLAVLIGGATAGSAWVLIPFWVAGGFFNGLLNVSTNVLIVSRVRPEAHGRAFSVYGASVQAAGIVGFFVAGPLVEFFDPRVLVAGAGAAGLLAALACVPLIRGEVRSQTRTAPATSMRDEIGDNVAS</sequence>
<keyword evidence="3 6" id="KW-0812">Transmembrane</keyword>
<evidence type="ECO:0000256" key="5">
    <source>
        <dbReference type="ARBA" id="ARBA00023136"/>
    </source>
</evidence>
<feature type="transmembrane region" description="Helical" evidence="6">
    <location>
        <begin position="77"/>
        <end position="96"/>
    </location>
</feature>
<keyword evidence="9" id="KW-1185">Reference proteome</keyword>
<comment type="subcellular location">
    <subcellularLocation>
        <location evidence="1">Cell membrane</location>
        <topology evidence="1">Multi-pass membrane protein</topology>
    </subcellularLocation>
</comment>
<evidence type="ECO:0000256" key="6">
    <source>
        <dbReference type="SAM" id="Phobius"/>
    </source>
</evidence>
<keyword evidence="5 6" id="KW-0472">Membrane</keyword>
<feature type="domain" description="Major facilitator superfamily (MFS) profile" evidence="7">
    <location>
        <begin position="1"/>
        <end position="189"/>
    </location>
</feature>
<feature type="transmembrane region" description="Helical" evidence="6">
    <location>
        <begin position="136"/>
        <end position="160"/>
    </location>
</feature>
<dbReference type="Proteomes" id="UP000198688">
    <property type="component" value="Chromosome I"/>
</dbReference>
<evidence type="ECO:0000256" key="1">
    <source>
        <dbReference type="ARBA" id="ARBA00004651"/>
    </source>
</evidence>
<dbReference type="GO" id="GO:0005886">
    <property type="term" value="C:plasma membrane"/>
    <property type="evidence" value="ECO:0007669"/>
    <property type="project" value="UniProtKB-SubCell"/>
</dbReference>
<dbReference type="PANTHER" id="PTHR23513">
    <property type="entry name" value="INTEGRAL MEMBRANE EFFLUX PROTEIN-RELATED"/>
    <property type="match status" value="1"/>
</dbReference>
<feature type="transmembrane region" description="Helical" evidence="6">
    <location>
        <begin position="277"/>
        <end position="297"/>
    </location>
</feature>